<dbReference type="RefSeq" id="WP_090329163.1">
    <property type="nucleotide sequence ID" value="NZ_FNSL01000001.1"/>
</dbReference>
<evidence type="ECO:0000313" key="1">
    <source>
        <dbReference type="EMBL" id="SEB68223.1"/>
    </source>
</evidence>
<dbReference type="Pfam" id="PF06073">
    <property type="entry name" value="DUF934"/>
    <property type="match status" value="1"/>
</dbReference>
<keyword evidence="2" id="KW-1185">Reference proteome</keyword>
<accession>A0A1H4LC13</accession>
<gene>
    <name evidence="1" type="ORF">SAMN05216452_2750</name>
</gene>
<protein>
    <submittedName>
        <fullName evidence="1">Uncharacterized conserved protein, DUF934 family</fullName>
    </submittedName>
</protein>
<dbReference type="EMBL" id="FNSL01000001">
    <property type="protein sequence ID" value="SEB68223.1"/>
    <property type="molecule type" value="Genomic_DNA"/>
</dbReference>
<sequence>MSNSDIHLWSPEGFRENHWQKAGDAAALNDGGRVILPLAVFLELDEEVREDAAERIGVELQPRDALDALLPHLSHLPLVALAFPAFNDGRSYSKAELLRTRHEYRGEIRATGDVLIDQVAHMFRVGFSTLEIVNPHTISQLEGGKEAGIPLYYQPAAKAAAAPGSYAWRRVSA</sequence>
<dbReference type="AlphaFoldDB" id="A0A1H4LC13"/>
<name>A0A1H4LC13_9HYPH</name>
<evidence type="ECO:0000313" key="2">
    <source>
        <dbReference type="Proteomes" id="UP000199064"/>
    </source>
</evidence>
<dbReference type="Proteomes" id="UP000199064">
    <property type="component" value="Unassembled WGS sequence"/>
</dbReference>
<reference evidence="2" key="1">
    <citation type="submission" date="2016-10" db="EMBL/GenBank/DDBJ databases">
        <authorList>
            <person name="Varghese N."/>
            <person name="Submissions S."/>
        </authorList>
    </citation>
    <scope>NUCLEOTIDE SEQUENCE [LARGE SCALE GENOMIC DNA]</scope>
    <source>
        <strain evidence="2">ES.061</strain>
    </source>
</reference>
<dbReference type="PIRSF" id="PIRSF030820">
    <property type="entry name" value="UCP030820"/>
    <property type="match status" value="1"/>
</dbReference>
<proteinExistence type="predicted"/>
<organism evidence="1 2">
    <name type="scientific">Nitratireductor aquibiodomus</name>
    <dbReference type="NCBI Taxonomy" id="204799"/>
    <lineage>
        <taxon>Bacteria</taxon>
        <taxon>Pseudomonadati</taxon>
        <taxon>Pseudomonadota</taxon>
        <taxon>Alphaproteobacteria</taxon>
        <taxon>Hyphomicrobiales</taxon>
        <taxon>Phyllobacteriaceae</taxon>
        <taxon>Nitratireductor</taxon>
    </lineage>
</organism>
<dbReference type="InterPro" id="IPR008318">
    <property type="entry name" value="UCP030820"/>
</dbReference>